<evidence type="ECO:0000256" key="1">
    <source>
        <dbReference type="SAM" id="MobiDB-lite"/>
    </source>
</evidence>
<comment type="caution">
    <text evidence="3">The sequence shown here is derived from an EMBL/GenBank/DDBJ whole genome shotgun (WGS) entry which is preliminary data.</text>
</comment>
<sequence length="162" mass="16810">MELLSIPFTMNALPVVVMSGSVGAVYLIALVMMILGVLLWLQPGQRVFLGVVAMLLSLASFIYSNLGGFLVGMSLGLVGGALAVAWTPVDRPVIRLGSIDVRVVLASALVFFSRAQAMCRVAPGGLLSPRRRMAQAGRDSGADPTGVDHAGVDSAAASRRSG</sequence>
<keyword evidence="2" id="KW-1133">Transmembrane helix</keyword>
<keyword evidence="2" id="KW-0472">Membrane</keyword>
<keyword evidence="2" id="KW-0812">Transmembrane</keyword>
<organism evidence="3 4">
    <name type="scientific">Nonomuraea africana</name>
    <dbReference type="NCBI Taxonomy" id="46171"/>
    <lineage>
        <taxon>Bacteria</taxon>
        <taxon>Bacillati</taxon>
        <taxon>Actinomycetota</taxon>
        <taxon>Actinomycetes</taxon>
        <taxon>Streptosporangiales</taxon>
        <taxon>Streptosporangiaceae</taxon>
        <taxon>Nonomuraea</taxon>
    </lineage>
</organism>
<proteinExistence type="predicted"/>
<evidence type="ECO:0000313" key="4">
    <source>
        <dbReference type="Proteomes" id="UP000661607"/>
    </source>
</evidence>
<evidence type="ECO:0000313" key="3">
    <source>
        <dbReference type="EMBL" id="MBE1564963.1"/>
    </source>
</evidence>
<dbReference type="Pfam" id="PF19609">
    <property type="entry name" value="DUF6114"/>
    <property type="match status" value="1"/>
</dbReference>
<dbReference type="EMBL" id="JADBEF010000001">
    <property type="protein sequence ID" value="MBE1564963.1"/>
    <property type="molecule type" value="Genomic_DNA"/>
</dbReference>
<protein>
    <submittedName>
        <fullName evidence="3">Membrane protein</fullName>
    </submittedName>
</protein>
<reference evidence="3 4" key="1">
    <citation type="submission" date="2020-10" db="EMBL/GenBank/DDBJ databases">
        <title>Sequencing the genomes of 1000 actinobacteria strains.</title>
        <authorList>
            <person name="Klenk H.-P."/>
        </authorList>
    </citation>
    <scope>NUCLEOTIDE SEQUENCE [LARGE SCALE GENOMIC DNA]</scope>
    <source>
        <strain evidence="3 4">DSM 43748</strain>
    </source>
</reference>
<dbReference type="InterPro" id="IPR046096">
    <property type="entry name" value="DUF6114"/>
</dbReference>
<gene>
    <name evidence="3" type="ORF">H4W81_007742</name>
</gene>
<name>A0ABR9KSE4_9ACTN</name>
<feature type="transmembrane region" description="Helical" evidence="2">
    <location>
        <begin position="12"/>
        <end position="40"/>
    </location>
</feature>
<feature type="transmembrane region" description="Helical" evidence="2">
    <location>
        <begin position="47"/>
        <end position="63"/>
    </location>
</feature>
<dbReference type="Proteomes" id="UP000661607">
    <property type="component" value="Unassembled WGS sequence"/>
</dbReference>
<evidence type="ECO:0000256" key="2">
    <source>
        <dbReference type="SAM" id="Phobius"/>
    </source>
</evidence>
<feature type="region of interest" description="Disordered" evidence="1">
    <location>
        <begin position="133"/>
        <end position="162"/>
    </location>
</feature>
<accession>A0ABR9KSE4</accession>
<keyword evidence="4" id="KW-1185">Reference proteome</keyword>